<evidence type="ECO:0000313" key="1">
    <source>
        <dbReference type="EMBL" id="PWN06316.1"/>
    </source>
</evidence>
<proteinExistence type="predicted"/>
<organism evidence="1 2">
    <name type="scientific">Rhodohalobacter mucosus</name>
    <dbReference type="NCBI Taxonomy" id="2079485"/>
    <lineage>
        <taxon>Bacteria</taxon>
        <taxon>Pseudomonadati</taxon>
        <taxon>Balneolota</taxon>
        <taxon>Balneolia</taxon>
        <taxon>Balneolales</taxon>
        <taxon>Balneolaceae</taxon>
        <taxon>Rhodohalobacter</taxon>
    </lineage>
</organism>
<name>A0A316U0Q3_9BACT</name>
<sequence>MPDYALSQSSSYNYFEPEYQLTRMFGGNASFIGVEAGRQLAGGFSYGAAAHFLVNSVNRSSANFEESVSSLWYAGPRLQYSSQFSNQLSWFGGGTVGLGSTNYTEAEFGTAITGGFLIGFRPEMGIRYKFSDVLQLNVGLNAFFARIQSRSNISGAPAVRVGIRLGR</sequence>
<protein>
    <recommendedName>
        <fullName evidence="3">Outer membrane protein beta-barrel domain-containing protein</fullName>
    </recommendedName>
</protein>
<accession>A0A316U0Q3</accession>
<comment type="caution">
    <text evidence="1">The sequence shown here is derived from an EMBL/GenBank/DDBJ whole genome shotgun (WGS) entry which is preliminary data.</text>
</comment>
<dbReference type="EMBL" id="QGGB01000007">
    <property type="protein sequence ID" value="PWN06316.1"/>
    <property type="molecule type" value="Genomic_DNA"/>
</dbReference>
<dbReference type="AlphaFoldDB" id="A0A316U0Q3"/>
<dbReference type="Proteomes" id="UP000245533">
    <property type="component" value="Unassembled WGS sequence"/>
</dbReference>
<keyword evidence="2" id="KW-1185">Reference proteome</keyword>
<gene>
    <name evidence="1" type="ORF">DDZ15_10875</name>
</gene>
<evidence type="ECO:0000313" key="2">
    <source>
        <dbReference type="Proteomes" id="UP000245533"/>
    </source>
</evidence>
<evidence type="ECO:0008006" key="3">
    <source>
        <dbReference type="Google" id="ProtNLM"/>
    </source>
</evidence>
<reference evidence="1 2" key="1">
    <citation type="submission" date="2018-05" db="EMBL/GenBank/DDBJ databases">
        <title>Rhodohalobacter halophilus gen. nov., sp. nov., a moderately halophilic member of the family Balneolaceae.</title>
        <authorList>
            <person name="Liu Z.-W."/>
        </authorList>
    </citation>
    <scope>NUCLEOTIDE SEQUENCE [LARGE SCALE GENOMIC DNA]</scope>
    <source>
        <strain evidence="1 2">8A47</strain>
    </source>
</reference>